<gene>
    <name evidence="2" type="ORF">UFOPK3139_01683</name>
    <name evidence="3" type="ORF">UFOPK3543_00080</name>
    <name evidence="4" type="ORF">UFOPK3967_01837</name>
</gene>
<dbReference type="EMBL" id="CAFABA010000068">
    <property type="protein sequence ID" value="CAB4832667.1"/>
    <property type="molecule type" value="Genomic_DNA"/>
</dbReference>
<dbReference type="InterPro" id="IPR044855">
    <property type="entry name" value="CoA-Trfase_III_dom3_sf"/>
</dbReference>
<dbReference type="Gene3D" id="3.40.50.10540">
    <property type="entry name" value="Crotonobetainyl-coa:carnitine coa-transferase, domain 1"/>
    <property type="match status" value="1"/>
</dbReference>
<sequence>MAIPVTNAPGALAGLPVIDAPGALAGLPVIDAPGALAGLRVIDLSTFLAAPQVSAMLADFGADVIKVEPPKGEALRSIGAQRNGGSLMWALASRNKRAITCNLDVEEGRALFHRLVEQCDVLVENFPEEMLAAWGCRYEDLRARNPNLVMVSVSCYGQSGPLADRPGAGTLAEAFGGLTHMTGMAEGPPMLPSVPLGDTLVAYSGVIGALVASWHARVNGGGGQHVDVSMYEPVLTILQSTIVAFDPASEEVPPHRSGSRITTGVPRNIYGCADGQWIVVSGTTDRQVARILGLIGHDTDEDRAKFAKSANRLRNADELDGYVAEWVSRTPGRDAIAGFESCRVPVAPVHDVPGLLADPHIAARHSLTTLADPVMGDITLVSPSPKLGATPGTIRFSGPALGAHNEEVYGELLGLDAVALADLVSRGVV</sequence>
<evidence type="ECO:0000313" key="3">
    <source>
        <dbReference type="EMBL" id="CAB4888905.1"/>
    </source>
</evidence>
<evidence type="ECO:0000313" key="2">
    <source>
        <dbReference type="EMBL" id="CAB4832667.1"/>
    </source>
</evidence>
<dbReference type="EMBL" id="CAFBOS010000118">
    <property type="protein sequence ID" value="CAB5004183.1"/>
    <property type="molecule type" value="Genomic_DNA"/>
</dbReference>
<dbReference type="EMBL" id="CAFBMH010000001">
    <property type="protein sequence ID" value="CAB4888905.1"/>
    <property type="molecule type" value="Genomic_DNA"/>
</dbReference>
<dbReference type="GO" id="GO:0008410">
    <property type="term" value="F:CoA-transferase activity"/>
    <property type="evidence" value="ECO:0007669"/>
    <property type="project" value="TreeGrafter"/>
</dbReference>
<dbReference type="SUPFAM" id="SSF89796">
    <property type="entry name" value="CoA-transferase family III (CaiB/BaiF)"/>
    <property type="match status" value="1"/>
</dbReference>
<dbReference type="AlphaFoldDB" id="A0A6J7F616"/>
<name>A0A6J7F616_9ZZZZ</name>
<keyword evidence="1" id="KW-0808">Transferase</keyword>
<dbReference type="PANTHER" id="PTHR48207:SF3">
    <property type="entry name" value="SUCCINATE--HYDROXYMETHYLGLUTARATE COA-TRANSFERASE"/>
    <property type="match status" value="1"/>
</dbReference>
<dbReference type="PANTHER" id="PTHR48207">
    <property type="entry name" value="SUCCINATE--HYDROXYMETHYLGLUTARATE COA-TRANSFERASE"/>
    <property type="match status" value="1"/>
</dbReference>
<evidence type="ECO:0000256" key="1">
    <source>
        <dbReference type="ARBA" id="ARBA00022679"/>
    </source>
</evidence>
<dbReference type="Pfam" id="PF02515">
    <property type="entry name" value="CoA_transf_3"/>
    <property type="match status" value="1"/>
</dbReference>
<dbReference type="InterPro" id="IPR003673">
    <property type="entry name" value="CoA-Trfase_fam_III"/>
</dbReference>
<organism evidence="3">
    <name type="scientific">freshwater metagenome</name>
    <dbReference type="NCBI Taxonomy" id="449393"/>
    <lineage>
        <taxon>unclassified sequences</taxon>
        <taxon>metagenomes</taxon>
        <taxon>ecological metagenomes</taxon>
    </lineage>
</organism>
<reference evidence="3" key="1">
    <citation type="submission" date="2020-05" db="EMBL/GenBank/DDBJ databases">
        <authorList>
            <person name="Chiriac C."/>
            <person name="Salcher M."/>
            <person name="Ghai R."/>
            <person name="Kavagutti S V."/>
        </authorList>
    </citation>
    <scope>NUCLEOTIDE SEQUENCE</scope>
</reference>
<protein>
    <submittedName>
        <fullName evidence="3">Unannotated protein</fullName>
    </submittedName>
</protein>
<evidence type="ECO:0000313" key="4">
    <source>
        <dbReference type="EMBL" id="CAB5004183.1"/>
    </source>
</evidence>
<dbReference type="InterPro" id="IPR023606">
    <property type="entry name" value="CoA-Trfase_III_dom_1_sf"/>
</dbReference>
<proteinExistence type="predicted"/>
<accession>A0A6J7F616</accession>
<dbReference type="Gene3D" id="3.30.1540.10">
    <property type="entry name" value="formyl-coa transferase, domain 3"/>
    <property type="match status" value="1"/>
</dbReference>
<dbReference type="InterPro" id="IPR050483">
    <property type="entry name" value="CoA-transferase_III_domain"/>
</dbReference>